<evidence type="ECO:0000259" key="2">
    <source>
        <dbReference type="Pfam" id="PF23585"/>
    </source>
</evidence>
<reference evidence="3 4" key="1">
    <citation type="journal article" date="2016" name="Mol. Biol. Evol.">
        <title>Genome-Wide Survey of Gut Fungi (Harpellales) Reveals the First Horizontally Transferred Ubiquitin Gene from a Mosquito Host.</title>
        <authorList>
            <person name="Wang Y."/>
            <person name="White M.M."/>
            <person name="Kvist S."/>
            <person name="Moncalvo J.M."/>
        </authorList>
    </citation>
    <scope>NUCLEOTIDE SEQUENCE [LARGE SCALE GENOMIC DNA]</scope>
    <source>
        <strain evidence="3 4">ALG-7-W6</strain>
    </source>
</reference>
<evidence type="ECO:0000313" key="4">
    <source>
        <dbReference type="Proteomes" id="UP000187455"/>
    </source>
</evidence>
<feature type="compositionally biased region" description="Polar residues" evidence="1">
    <location>
        <begin position="31"/>
        <end position="49"/>
    </location>
</feature>
<sequence length="269" mass="29235">MSSPLSVNSSRTSQTISIPSGLPMGYIPDNSPRNGQSSTPLPKQPSFQNSQTSTTSSRNPSSTLSSKTTDSDTDLSDGWIDGQSSDGQGDNEDGPAVGFPGRINIIEPPKSVPTPLFQIGSIVDLKWEYSKELLSPPKLITISLQLPKDQTFSKTPQTNVVDLATNISGSIKEYSWDTNSQTGSSFRSGKGYSILIYDSNIGLKRSDSPPPGRLLKFTLPFIFYISTYNQTNDGVFRNYNPNSTTKLHVPTALSFSIVFVASFLPVIFF</sequence>
<dbReference type="Pfam" id="PF23585">
    <property type="entry name" value="DUF7137"/>
    <property type="match status" value="1"/>
</dbReference>
<protein>
    <recommendedName>
        <fullName evidence="2">DUF7137 domain-containing protein</fullName>
    </recommendedName>
</protein>
<name>A0A1R0GS87_9FUNG</name>
<comment type="caution">
    <text evidence="3">The sequence shown here is derived from an EMBL/GenBank/DDBJ whole genome shotgun (WGS) entry which is preliminary data.</text>
</comment>
<evidence type="ECO:0000313" key="3">
    <source>
        <dbReference type="EMBL" id="OLY79767.1"/>
    </source>
</evidence>
<dbReference type="EMBL" id="LSSL01004110">
    <property type="protein sequence ID" value="OLY79767.1"/>
    <property type="molecule type" value="Genomic_DNA"/>
</dbReference>
<keyword evidence="4" id="KW-1185">Reference proteome</keyword>
<feature type="region of interest" description="Disordered" evidence="1">
    <location>
        <begin position="1"/>
        <end position="105"/>
    </location>
</feature>
<feature type="compositionally biased region" description="Low complexity" evidence="1">
    <location>
        <begin position="50"/>
        <end position="68"/>
    </location>
</feature>
<gene>
    <name evidence="3" type="ORF">AYI68_g6154</name>
</gene>
<dbReference type="AlphaFoldDB" id="A0A1R0GS87"/>
<dbReference type="Proteomes" id="UP000187455">
    <property type="component" value="Unassembled WGS sequence"/>
</dbReference>
<accession>A0A1R0GS87</accession>
<dbReference type="InterPro" id="IPR055561">
    <property type="entry name" value="DUF7137"/>
</dbReference>
<evidence type="ECO:0000256" key="1">
    <source>
        <dbReference type="SAM" id="MobiDB-lite"/>
    </source>
</evidence>
<dbReference type="OrthoDB" id="2435509at2759"/>
<feature type="domain" description="DUF7137" evidence="2">
    <location>
        <begin position="100"/>
        <end position="227"/>
    </location>
</feature>
<feature type="compositionally biased region" description="Polar residues" evidence="1">
    <location>
        <begin position="1"/>
        <end position="18"/>
    </location>
</feature>
<proteinExistence type="predicted"/>
<organism evidence="3 4">
    <name type="scientific">Smittium mucronatum</name>
    <dbReference type="NCBI Taxonomy" id="133383"/>
    <lineage>
        <taxon>Eukaryota</taxon>
        <taxon>Fungi</taxon>
        <taxon>Fungi incertae sedis</taxon>
        <taxon>Zoopagomycota</taxon>
        <taxon>Kickxellomycotina</taxon>
        <taxon>Harpellomycetes</taxon>
        <taxon>Harpellales</taxon>
        <taxon>Legeriomycetaceae</taxon>
        <taxon>Smittium</taxon>
    </lineage>
</organism>
<dbReference type="STRING" id="133383.A0A1R0GS87"/>